<sequence length="103" mass="12408">MLLTHMENDAKVEADKTPEKEWHRNFLDFVLIQRYRTVMDYCQTKAKQLQDFSTLFFDFTVQMKSKYDDFIFDKFNYKNQIILSIVLFVFVIASTKCTPQTQK</sequence>
<proteinExistence type="predicted"/>
<accession>X6MZX6</accession>
<comment type="caution">
    <text evidence="1">The sequence shown here is derived from an EMBL/GenBank/DDBJ whole genome shotgun (WGS) entry which is preliminary data.</text>
</comment>
<evidence type="ECO:0000313" key="2">
    <source>
        <dbReference type="Proteomes" id="UP000023152"/>
    </source>
</evidence>
<keyword evidence="2" id="KW-1185">Reference proteome</keyword>
<name>X6MZX6_RETFI</name>
<organism evidence="1 2">
    <name type="scientific">Reticulomyxa filosa</name>
    <dbReference type="NCBI Taxonomy" id="46433"/>
    <lineage>
        <taxon>Eukaryota</taxon>
        <taxon>Sar</taxon>
        <taxon>Rhizaria</taxon>
        <taxon>Retaria</taxon>
        <taxon>Foraminifera</taxon>
        <taxon>Monothalamids</taxon>
        <taxon>Reticulomyxidae</taxon>
        <taxon>Reticulomyxa</taxon>
    </lineage>
</organism>
<protein>
    <submittedName>
        <fullName evidence="1">Uncharacterized protein</fullName>
    </submittedName>
</protein>
<dbReference type="AlphaFoldDB" id="X6MZX6"/>
<evidence type="ECO:0000313" key="1">
    <source>
        <dbReference type="EMBL" id="ETO19203.1"/>
    </source>
</evidence>
<dbReference type="Proteomes" id="UP000023152">
    <property type="component" value="Unassembled WGS sequence"/>
</dbReference>
<gene>
    <name evidence="1" type="ORF">RFI_18024</name>
</gene>
<reference evidence="1 2" key="1">
    <citation type="journal article" date="2013" name="Curr. Biol.">
        <title>The Genome of the Foraminiferan Reticulomyxa filosa.</title>
        <authorList>
            <person name="Glockner G."/>
            <person name="Hulsmann N."/>
            <person name="Schleicher M."/>
            <person name="Noegel A.A."/>
            <person name="Eichinger L."/>
            <person name="Gallinger C."/>
            <person name="Pawlowski J."/>
            <person name="Sierra R."/>
            <person name="Euteneuer U."/>
            <person name="Pillet L."/>
            <person name="Moustafa A."/>
            <person name="Platzer M."/>
            <person name="Groth M."/>
            <person name="Szafranski K."/>
            <person name="Schliwa M."/>
        </authorList>
    </citation>
    <scope>NUCLEOTIDE SEQUENCE [LARGE SCALE GENOMIC DNA]</scope>
</reference>
<dbReference type="EMBL" id="ASPP01013905">
    <property type="protein sequence ID" value="ETO19203.1"/>
    <property type="molecule type" value="Genomic_DNA"/>
</dbReference>